<sequence>MNTSLIESERSKVTKGTASGEVDNNTIPAFSSINNNSNVKNSEDPINKNETSVGNDNITSCLSNNPDLKIKNKSTDNDPIKKNENIIIGRLDIMRSPRDQPSTFTSNNNESVYPSIESNNNDTGSNDTSSEDYLYERDSRLGTIGSNSESEFLSNSESDSFSSFVDSEDQNGLLLGGGMSLGNDRSQTNQPIRLKFTVSRS</sequence>
<evidence type="ECO:0000313" key="3">
    <source>
        <dbReference type="Proteomes" id="UP000016927"/>
    </source>
</evidence>
<feature type="compositionally biased region" description="Polar residues" evidence="1">
    <location>
        <begin position="48"/>
        <end position="60"/>
    </location>
</feature>
<organism evidence="2 3">
    <name type="scientific">Nosema bombycis (strain CQ1 / CVCC 102059)</name>
    <name type="common">Microsporidian parasite</name>
    <name type="synonym">Pebrine of silkworm</name>
    <dbReference type="NCBI Taxonomy" id="578461"/>
    <lineage>
        <taxon>Eukaryota</taxon>
        <taxon>Fungi</taxon>
        <taxon>Fungi incertae sedis</taxon>
        <taxon>Microsporidia</taxon>
        <taxon>Nosematidae</taxon>
        <taxon>Nosema</taxon>
    </lineage>
</organism>
<gene>
    <name evidence="2" type="ORF">NBO_161g0001</name>
</gene>
<dbReference type="EMBL" id="KB909069">
    <property type="protein sequence ID" value="EOB13138.1"/>
    <property type="molecule type" value="Genomic_DNA"/>
</dbReference>
<reference evidence="2 3" key="1">
    <citation type="journal article" date="2013" name="BMC Genomics">
        <title>Comparative genomics of parasitic silkworm microsporidia reveal an association between genome expansion and host adaptation.</title>
        <authorList>
            <person name="Pan G."/>
            <person name="Xu J."/>
            <person name="Li T."/>
            <person name="Xia Q."/>
            <person name="Liu S.L."/>
            <person name="Zhang G."/>
            <person name="Li S."/>
            <person name="Li C."/>
            <person name="Liu H."/>
            <person name="Yang L."/>
            <person name="Liu T."/>
            <person name="Zhang X."/>
            <person name="Wu Z."/>
            <person name="Fan W."/>
            <person name="Dang X."/>
            <person name="Xiang H."/>
            <person name="Tao M."/>
            <person name="Li Y."/>
            <person name="Hu J."/>
            <person name="Li Z."/>
            <person name="Lin L."/>
            <person name="Luo J."/>
            <person name="Geng L."/>
            <person name="Wang L."/>
            <person name="Long M."/>
            <person name="Wan Y."/>
            <person name="He N."/>
            <person name="Zhang Z."/>
            <person name="Lu C."/>
            <person name="Keeling P.J."/>
            <person name="Wang J."/>
            <person name="Xiang Z."/>
            <person name="Zhou Z."/>
        </authorList>
    </citation>
    <scope>NUCLEOTIDE SEQUENCE [LARGE SCALE GENOMIC DNA]</scope>
    <source>
        <strain evidence="3">CQ1 / CVCC 102059</strain>
    </source>
</reference>
<accession>R0MK20</accession>
<dbReference type="HOGENOM" id="CLU_1360775_0_0_1"/>
<name>R0MK20_NOSB1</name>
<proteinExistence type="predicted"/>
<dbReference type="VEuPathDB" id="MicrosporidiaDB:NBO_161g0001"/>
<feature type="compositionally biased region" description="Polar residues" evidence="1">
    <location>
        <begin position="14"/>
        <end position="29"/>
    </location>
</feature>
<keyword evidence="3" id="KW-1185">Reference proteome</keyword>
<protein>
    <submittedName>
        <fullName evidence="2">Uncharacterized protein</fullName>
    </submittedName>
</protein>
<dbReference type="AlphaFoldDB" id="R0MK20"/>
<feature type="region of interest" description="Disordered" evidence="1">
    <location>
        <begin position="1"/>
        <end position="60"/>
    </location>
</feature>
<dbReference type="Proteomes" id="UP000016927">
    <property type="component" value="Unassembled WGS sequence"/>
</dbReference>
<feature type="compositionally biased region" description="Polar residues" evidence="1">
    <location>
        <begin position="99"/>
        <end position="112"/>
    </location>
</feature>
<feature type="compositionally biased region" description="Low complexity" evidence="1">
    <location>
        <begin position="146"/>
        <end position="165"/>
    </location>
</feature>
<evidence type="ECO:0000313" key="2">
    <source>
        <dbReference type="EMBL" id="EOB13138.1"/>
    </source>
</evidence>
<feature type="region of interest" description="Disordered" evidence="1">
    <location>
        <begin position="92"/>
        <end position="131"/>
    </location>
</feature>
<feature type="compositionally biased region" description="Low complexity" evidence="1">
    <location>
        <begin position="118"/>
        <end position="128"/>
    </location>
</feature>
<feature type="compositionally biased region" description="Low complexity" evidence="1">
    <location>
        <begin position="31"/>
        <end position="40"/>
    </location>
</feature>
<feature type="region of interest" description="Disordered" evidence="1">
    <location>
        <begin position="145"/>
        <end position="201"/>
    </location>
</feature>
<evidence type="ECO:0000256" key="1">
    <source>
        <dbReference type="SAM" id="MobiDB-lite"/>
    </source>
</evidence>